<dbReference type="Proteomes" id="UP000016933">
    <property type="component" value="Unassembled WGS sequence"/>
</dbReference>
<evidence type="ECO:0000313" key="3">
    <source>
        <dbReference type="Proteomes" id="UP000016933"/>
    </source>
</evidence>
<feature type="compositionally biased region" description="Acidic residues" evidence="1">
    <location>
        <begin position="48"/>
        <end position="58"/>
    </location>
</feature>
<dbReference type="AlphaFoldDB" id="N1PZL6"/>
<dbReference type="OMA" id="TIQHCIG"/>
<sequence>MGQHGELEGFFADSQYDMVDDLSEISTDDHDTASIISNDEPGRATPEEGSDIDDDDNHEEVTPHYLQTPSTTEASFVDVSAASTFRTEPQQLKAENALLDSYTSEDLETPRQSTSRAAFSSTYMRATSKSKISSALQPDDATKHILLVSGRDVAQAELDFICAKVADCMRSMAPSFAGDVPSKVVRLPVTPSGISLPSATVVCGDDRIAATIQHCIGAEERSGNSFKLRILDSDGEHSSFYITSDSRDAKISFTKPDMAVFFLNAAVNKADWLDIAFRAVQQLNVPTLVVRDNCARPRTQSFGKQLRDRDTRTKQTIDHLDLIDMQSIELSDVVLGLLGRRPPQCLPLSSRLSVSRRKFDVYDVDLVKVLFAALVAVLPLLLLTLMPTTTPAMALAVRREALSMAVGQAVNSSDAAKTVNIEHLLPALTGPCATTDFFGRVSPDCIPNVPFQGIAPNHIILSLPVKPRAPQLASTKVYRADGKLLAFNQSKLIDGVYHITLDADEAYGTVIVNMQTTRPDINVTLPHYFGSRILQRKTYGQASTDVGKAVVRDVTVMRGVAKSLTEKLTTELGATIWATKNVTTQLALYVARDFQAVGNTAVTVFGKAAKAGNKTALAITKDFVLLQRDLTKFTKDLTTTVNGGMQSAKARLRTRTELSRERLRGIKHALERRQKDGSIGSNLSKLSDRIRGVKKPVNGKSCTKGRRSPKKTDKALCSHGLEKRKFKKALEERHQELKKRNGEMKRELATQKQEYQQKLRAVKDRVPPA</sequence>
<dbReference type="eggNOG" id="ENOG502T46G">
    <property type="taxonomic scope" value="Eukaryota"/>
</dbReference>
<reference evidence="3" key="1">
    <citation type="journal article" date="2012" name="PLoS Genet.">
        <title>The genomes of the fungal plant pathogens Cladosporium fulvum and Dothistroma septosporum reveal adaptation to different hosts and lifestyles but also signatures of common ancestry.</title>
        <authorList>
            <person name="de Wit P.J.G.M."/>
            <person name="van der Burgt A."/>
            <person name="Oekmen B."/>
            <person name="Stergiopoulos I."/>
            <person name="Abd-Elsalam K.A."/>
            <person name="Aerts A.L."/>
            <person name="Bahkali A.H."/>
            <person name="Beenen H.G."/>
            <person name="Chettri P."/>
            <person name="Cox M.P."/>
            <person name="Datema E."/>
            <person name="de Vries R.P."/>
            <person name="Dhillon B."/>
            <person name="Ganley A.R."/>
            <person name="Griffiths S.A."/>
            <person name="Guo Y."/>
            <person name="Hamelin R.C."/>
            <person name="Henrissat B."/>
            <person name="Kabir M.S."/>
            <person name="Jashni M.K."/>
            <person name="Kema G."/>
            <person name="Klaubauf S."/>
            <person name="Lapidus A."/>
            <person name="Levasseur A."/>
            <person name="Lindquist E."/>
            <person name="Mehrabi R."/>
            <person name="Ohm R.A."/>
            <person name="Owen T.J."/>
            <person name="Salamov A."/>
            <person name="Schwelm A."/>
            <person name="Schijlen E."/>
            <person name="Sun H."/>
            <person name="van den Burg H.A."/>
            <person name="van Ham R.C.H.J."/>
            <person name="Zhang S."/>
            <person name="Goodwin S.B."/>
            <person name="Grigoriev I.V."/>
            <person name="Collemare J."/>
            <person name="Bradshaw R.E."/>
        </authorList>
    </citation>
    <scope>NUCLEOTIDE SEQUENCE [LARGE SCALE GENOMIC DNA]</scope>
    <source>
        <strain evidence="3">NZE10 / CBS 128990</strain>
    </source>
</reference>
<evidence type="ECO:0000256" key="1">
    <source>
        <dbReference type="SAM" id="MobiDB-lite"/>
    </source>
</evidence>
<proteinExistence type="predicted"/>
<dbReference type="HOGENOM" id="CLU_363291_0_0_1"/>
<feature type="region of interest" description="Disordered" evidence="1">
    <location>
        <begin position="21"/>
        <end position="60"/>
    </location>
</feature>
<dbReference type="EMBL" id="KB446536">
    <property type="protein sequence ID" value="EME47634.1"/>
    <property type="molecule type" value="Genomic_DNA"/>
</dbReference>
<gene>
    <name evidence="2" type="ORF">DOTSEDRAFT_69553</name>
</gene>
<name>N1PZL6_DOTSN</name>
<dbReference type="OrthoDB" id="439943at2759"/>
<feature type="region of interest" description="Disordered" evidence="1">
    <location>
        <begin position="735"/>
        <end position="769"/>
    </location>
</feature>
<evidence type="ECO:0000313" key="2">
    <source>
        <dbReference type="EMBL" id="EME47634.1"/>
    </source>
</evidence>
<protein>
    <submittedName>
        <fullName evidence="2">Uncharacterized protein</fullName>
    </submittedName>
</protein>
<keyword evidence="3" id="KW-1185">Reference proteome</keyword>
<organism evidence="2 3">
    <name type="scientific">Dothistroma septosporum (strain NZE10 / CBS 128990)</name>
    <name type="common">Red band needle blight fungus</name>
    <name type="synonym">Mycosphaerella pini</name>
    <dbReference type="NCBI Taxonomy" id="675120"/>
    <lineage>
        <taxon>Eukaryota</taxon>
        <taxon>Fungi</taxon>
        <taxon>Dikarya</taxon>
        <taxon>Ascomycota</taxon>
        <taxon>Pezizomycotina</taxon>
        <taxon>Dothideomycetes</taxon>
        <taxon>Dothideomycetidae</taxon>
        <taxon>Mycosphaerellales</taxon>
        <taxon>Mycosphaerellaceae</taxon>
        <taxon>Dothistroma</taxon>
    </lineage>
</organism>
<dbReference type="STRING" id="675120.N1PZL6"/>
<reference evidence="2 3" key="2">
    <citation type="journal article" date="2012" name="PLoS Pathog.">
        <title>Diverse lifestyles and strategies of plant pathogenesis encoded in the genomes of eighteen Dothideomycetes fungi.</title>
        <authorList>
            <person name="Ohm R.A."/>
            <person name="Feau N."/>
            <person name="Henrissat B."/>
            <person name="Schoch C.L."/>
            <person name="Horwitz B.A."/>
            <person name="Barry K.W."/>
            <person name="Condon B.J."/>
            <person name="Copeland A.C."/>
            <person name="Dhillon B."/>
            <person name="Glaser F."/>
            <person name="Hesse C.N."/>
            <person name="Kosti I."/>
            <person name="LaButti K."/>
            <person name="Lindquist E.A."/>
            <person name="Lucas S."/>
            <person name="Salamov A.A."/>
            <person name="Bradshaw R.E."/>
            <person name="Ciuffetti L."/>
            <person name="Hamelin R.C."/>
            <person name="Kema G.H.J."/>
            <person name="Lawrence C."/>
            <person name="Scott J.A."/>
            <person name="Spatafora J.W."/>
            <person name="Turgeon B.G."/>
            <person name="de Wit P.J.G.M."/>
            <person name="Zhong S."/>
            <person name="Goodwin S.B."/>
            <person name="Grigoriev I.V."/>
        </authorList>
    </citation>
    <scope>NUCLEOTIDE SEQUENCE [LARGE SCALE GENOMIC DNA]</scope>
    <source>
        <strain evidence="3">NZE10 / CBS 128990</strain>
    </source>
</reference>
<accession>N1PZL6</accession>
<feature type="region of interest" description="Disordered" evidence="1">
    <location>
        <begin position="694"/>
        <end position="716"/>
    </location>
</feature>